<accession>A0A922MXZ8</accession>
<gene>
    <name evidence="2" type="ORF">HF086_014410</name>
</gene>
<dbReference type="Proteomes" id="UP000814243">
    <property type="component" value="Unassembled WGS sequence"/>
</dbReference>
<comment type="caution">
    <text evidence="2">The sequence shown here is derived from an EMBL/GenBank/DDBJ whole genome shotgun (WGS) entry which is preliminary data.</text>
</comment>
<feature type="compositionally biased region" description="Polar residues" evidence="1">
    <location>
        <begin position="1376"/>
        <end position="1392"/>
    </location>
</feature>
<evidence type="ECO:0000313" key="2">
    <source>
        <dbReference type="EMBL" id="KAH9644922.1"/>
    </source>
</evidence>
<sequence length="3489" mass="402118">MSPLHRLPVYNDSSICTTYDSNSETDDRIISELLAQESQLYKILNARYSIPFTEEKILKKRFKTQPLYDFLTRQLPSSSASNGSKTDMTVRPYSVNYRKPKKNNKQFMLDDKVGVSGMKAVNDTCSCCLCSLNTQLHEYVQKRRRNRQAHINENIASRSSLASKQVNGKTKNIKSDPCTCACKNNSQEHQRKSICLNFQVEQPEIRHRNRFLIHNKNKILLPNTGKHKKSCHKLKRCNFIPFMEDIGEGGITKPQTMTKRLRVNNSKDLQSIEMFKFLEEEIKHCVNSDTNASSKLTPEQRKILQNILNGNNKYAFIESLITQLISKSPLGHSQNTETVQRSDIRKYKRFDNGSDTHAPYMATTGDRKTKHLTDRLVSALKQQKTSTTNPIKNNETLVNMLRLSNQIHKPKENNTGLVRMKSQSSESLGSVLSTFSVINMTPIKDQHFTFSDVAKENKSSVSLIKSNTSGMILKILKSISASSIDKSSQLNNVTLPNKPPLILSYNVSNVTLKVNPSTSFHQMVTMLSTPMQFKSAQRLVHVSPSLVKSSSELLKPEEQRLDQEPNLHQETPQSQMIVETSLRFHKKDSLQEMVSLNEGLERKTDLQQQFEVPKSKSNIKVCISSSNVFKKGGNFKTNYKYARFKISKRIAKEYKIQKSSKPKVSALKTWIKMKKYSLICEHSFSCKSLNIRKQNGRKMYPSHYDYFKRQTEQKVPVQHASMSVCYNPSKKIEEKYLVKSDIVYQEKIETQGECKSYLSACVTKKAKSPHMFYESSTRLETKCNLKDASIGRDEIVIYQNQAIQTINSVPPYLPNQTKVICEDKSTSDHGPIKIGILPEKSKSNSSKQTFHMVVLNKGFGNCGFKITKNSVKPFYHTGSRIKQVKHKKSQRKLNIHPEKSRGALKKAVFPKYLHILNFHKLKIKNKERNQVKKNINKKYVVIETASSKENTVCIDCSVNRISKCNSDFCVPIKCDFRINSDKIKSKKIKNIVYESGANTRLSTQSAHFPGIKHITSIIFHKTIINPINKYAHSVRTFVNCLRLPFDIPFKRHVISKGTKVLKPNSAIKDSHMCITKILDKKKQDRIKSLGPKIKRCLCTFKLHKGGKYNKRTGEVTTESQSNIANCTISTKPKHSKPFILLCMPHKCNPHKYSENKQQNSKSSGLCSKNIETIYDSNYTRNLSVDNRTIKLLYVNKANSKKRYKSLKKLRNLGEQTELTQYSKYVEGIHSKNSFVHFISSHKNKVLAADDNNQEQMTNKSNLNYIKKKQVNETVLNKYSYNKNRCTCSHGASSDSGKPLCTSNVLKLDKQRCGPKLFVPRTLTKVYTVNSVAYGESKMTPDISLKNTCCGTKKERIPFESQFNCKLNHVSKKNRLRSAQSPSNGADQSQGTMKSRETLITRKESINHAQLTGVLPLIRRCYCTMNVQVAGQNVTRKHHYYSPRLEPIPYPHQNCVKRRLVRKTTTMSGTNRTFNSSSSSTPIVSSDSRTRKYYLLRHKVKRCTACTRPVVGFKYQISPRSRQRHKQDVPISYTSGSINDFSEPKLKLAHTIRMPKDQTASKSSKSYYRYIRNSSRGDHEVGRYQKQSQSLMSQLCYRAPNVTPMLRRCFYSLKLQKKGRLQKKREMQPMNQSKPRFTKVTADKRTLKTIQNMKKYRYAELIPYEYATNTCIPGQCDPVWLEKKKRLELRKSRRKQTKDFVVDSNMSHFSTPSIMKTSWERREKHIHFHEFGGHLRPVRSRNILLRPKSPKIIIKNSGTQRSRQPRVNSRLNFNEEKIYDLNKKEPTNFRKYAYTHGKIKDSFSQDEKPKRDTDVQTVFHKQSQSSGFLKRCFCAFKFLTTSLKHRGKPDNVGHERTSLTLETNIINTQKRDLIPTLVTYDCEPRVRGHCKTHQLGKLIDRRRVKDKMGSTTQSRTKSAIFFSVIAHDKSAGPSKRGRKPESLTKEIFFEETNVTPQFFPRRQTVKISSNTSLNGDFFKDKFPNYPLVQIAPLKYARPKRNKSHAVNYKKRTKKRRKSRETESFKNRELHDVVPKIRNNGLGLKLRRCFCTLKFPRHKLMSENATISPKKEVTSLYKRRNVMTSKNHRRLEHYGCEPVVYVTGNCSACKCDNRVKRLGMYVTLSKTLVERDPSKSKLNTEHELRFSDNSERFFIQPKNTKTRKHQHEIRKTQYITNIVQTPKQASNDFNTNFTDKISNGHFINFRPIKNVTYKQPRLYPNKSTSISLESYRNSKEQHERTLLDTDSQVLTRKMHSKVTGVGPFLKNCFCTLQLHKSAKGPFSLDISAENTEKKPNQLQTFSPDKATHATKPYNLHSHQVGPNDCKPGVCVPGRCDTYECEKRKMKSKFSNRDPFRNRSISSSEQERIISTQKKVRTYYRGDDLNRHKNERMGEEPMYGSGAHRKSVLVRSSLSLNIDLVSLQSPSVCVNNKITKRVIKSTETSSTRTTSISSSGKKLCLRDCQSQSDCIKTNCKASRASLLQRCLCTLKLQKRGKHAPFTKSIGTDATKPMIVPGAREIGTKTNQKYQYVLEPYKCRPDICVPGYCNPYDCKKRKNLENMRHSGIGTTRTTKSMSSVTSRDVDIKGMNSYKQKRNKRRTASMETIYRNEQPHQLSYVNNRHCQSKRCESNNRINIDLMKEAKVGKHNSYKSEKPTWPAKYKSKGSIHIPNKMKSKGSIAQNPLHDKWSQVNVKKESKGSTVKPKLKRCLCTLTLQRLEFKNRLRSLGIYKEEAKVLTTDKTTSTKKKYSSHPSQPQPLDRKSKETDNYTPKECKPGACVPGECDPSECLERNKRQGVRRKSRKSGTRRRRTSQVSVASTTAQFFPKYLCKKTQHENFCIPQKIDRIVEEPRFPFFRNNLRHNLKRGVNISSNFNINIEFYKEKLPFTINEEVNEKAVCRKNACVECKNPSKLTKTGYTCTKKYCRDRECQSQTPTTKDKSITVAMIKRCFCTSKLRGSHLNKSNRSQSITVARVEEIRPNILFGQREYYVQYQIRQPANKPNKINLPEIETVSYKYDTTNNFYYPTNNKYNNLNFGKNSYCCNILINNQSNGKIINHNQKQRKFNYLLKSNNELPFTDILKSSKSEYHSNKVVTECLKKTKSLKVAKIHDNVNILKKYSPFQSGDATSVGQFEKKSGLKLDIKEVCPNCLVLLEQTVAVRKKVRFAAVCSNITDSAIIRKQKDNITPVYLLFKNKNFKNRNRKLCSVCGRPKRKTYFDPTSQDLKFEELQSFGKALTLNKVVDSTSKICKFVEKLKKKHKVSCPCSICRKHNPVMTRPIIRVFDNKDGSYVRGQVMCKKHDETQISVTHLDGKNNTSWKCDYKTTILPAETEKKSPALEYIYIRPRRKKNKNKEIRNQEKHHDKIYKEKNIKNLRKTNRKHMTNINKGCKDKTGSITKPFLGMRKLVYNGIGGVLPTFHRAIFIPRYIYQNIQSFMREPFRVSKDIIKKTKYGPVAAILKQFKFGSHTIKVIFPAKVEKKILTTTSAVTI</sequence>
<dbReference type="EMBL" id="JACEFF010000061">
    <property type="protein sequence ID" value="KAH9644922.1"/>
    <property type="molecule type" value="Genomic_DNA"/>
</dbReference>
<feature type="compositionally biased region" description="Basic residues" evidence="1">
    <location>
        <begin position="2793"/>
        <end position="2810"/>
    </location>
</feature>
<organism evidence="2 3">
    <name type="scientific">Spodoptera exigua</name>
    <name type="common">Beet armyworm</name>
    <name type="synonym">Noctua fulgens</name>
    <dbReference type="NCBI Taxonomy" id="7107"/>
    <lineage>
        <taxon>Eukaryota</taxon>
        <taxon>Metazoa</taxon>
        <taxon>Ecdysozoa</taxon>
        <taxon>Arthropoda</taxon>
        <taxon>Hexapoda</taxon>
        <taxon>Insecta</taxon>
        <taxon>Pterygota</taxon>
        <taxon>Neoptera</taxon>
        <taxon>Endopterygota</taxon>
        <taxon>Lepidoptera</taxon>
        <taxon>Glossata</taxon>
        <taxon>Ditrysia</taxon>
        <taxon>Noctuoidea</taxon>
        <taxon>Noctuidae</taxon>
        <taxon>Amphipyrinae</taxon>
        <taxon>Spodoptera</taxon>
    </lineage>
</organism>
<evidence type="ECO:0000313" key="3">
    <source>
        <dbReference type="Proteomes" id="UP000814243"/>
    </source>
</evidence>
<feature type="region of interest" description="Disordered" evidence="1">
    <location>
        <begin position="2644"/>
        <end position="2667"/>
    </location>
</feature>
<feature type="region of interest" description="Disordered" evidence="1">
    <location>
        <begin position="1373"/>
        <end position="1393"/>
    </location>
</feature>
<feature type="compositionally biased region" description="Basic and acidic residues" evidence="1">
    <location>
        <begin position="2757"/>
        <end position="2770"/>
    </location>
</feature>
<evidence type="ECO:0000256" key="1">
    <source>
        <dbReference type="SAM" id="MobiDB-lite"/>
    </source>
</evidence>
<proteinExistence type="predicted"/>
<feature type="region of interest" description="Disordered" evidence="1">
    <location>
        <begin position="2738"/>
        <end position="2770"/>
    </location>
</feature>
<feature type="region of interest" description="Disordered" evidence="1">
    <location>
        <begin position="2791"/>
        <end position="2813"/>
    </location>
</feature>
<protein>
    <submittedName>
        <fullName evidence="2">Uncharacterized protein</fullName>
    </submittedName>
</protein>
<reference evidence="2" key="1">
    <citation type="journal article" date="2021" name="G3 (Bethesda)">
        <title>Genome and transcriptome analysis of the beet armyworm Spodoptera exigua reveals targets for pest control. .</title>
        <authorList>
            <person name="Simon S."/>
            <person name="Breeschoten T."/>
            <person name="Jansen H.J."/>
            <person name="Dirks R.P."/>
            <person name="Schranz M.E."/>
            <person name="Ros V.I.D."/>
        </authorList>
    </citation>
    <scope>NUCLEOTIDE SEQUENCE</scope>
    <source>
        <strain evidence="2">TB_SE_WUR_2020</strain>
    </source>
</reference>
<name>A0A922MXZ8_SPOEX</name>